<dbReference type="CDD" id="cd06171">
    <property type="entry name" value="Sigma70_r4"/>
    <property type="match status" value="1"/>
</dbReference>
<name>A0ABU0DZ61_9FIRM</name>
<evidence type="ECO:0000256" key="3">
    <source>
        <dbReference type="ARBA" id="ARBA00023082"/>
    </source>
</evidence>
<evidence type="ECO:0000259" key="7">
    <source>
        <dbReference type="Pfam" id="PF08281"/>
    </source>
</evidence>
<dbReference type="Gene3D" id="1.10.1740.10">
    <property type="match status" value="1"/>
</dbReference>
<dbReference type="SUPFAM" id="SSF88659">
    <property type="entry name" value="Sigma3 and sigma4 domains of RNA polymerase sigma factors"/>
    <property type="match status" value="1"/>
</dbReference>
<dbReference type="SUPFAM" id="SSF88946">
    <property type="entry name" value="Sigma2 domain of RNA polymerase sigma factors"/>
    <property type="match status" value="1"/>
</dbReference>
<dbReference type="InterPro" id="IPR039425">
    <property type="entry name" value="RNA_pol_sigma-70-like"/>
</dbReference>
<dbReference type="Pfam" id="PF08281">
    <property type="entry name" value="Sigma70_r4_2"/>
    <property type="match status" value="1"/>
</dbReference>
<accession>A0ABU0DZ61</accession>
<sequence length="453" mass="52501">MNNKMELTQIVRLVQSDKGKFEQLYSLIVNKVYYWCFTIANNEAMAKDMTQEAIIRIYNKIDILQDPEHFNSWMYRLVRNSCMNYLQKAKGSTSEYLYDDVNENMITTIKDEKTENLPDEAYSLQETKELIRGFVEDLPNKQKEVIVLYYLEEFKTTEIANILGSNLSTIRSLLHKGRKSLETQISDYQIKNNVRLYSAIVLPLLGAILQERSEEISSNQNLQYDSKLYSSGNSLVTTNLVQVLSSKMILAIVSVVCVTVIGIAVVANVLSNSTDNKITELDINESVIKDLGLFKKLKGHPYIEDITYLTFPMRSGVDVTIKLKKDLKDEDIQILFNDEELSFKQDEKGIHVQTVSNGMYTVVTKEYKTSFEISNIDQYAPELVEIMRYEDYIQLVVNDEQKQIDYSKSYIEYQDENYDIPKDLKVYGEFNRTIKITIFNLEGIDIQYTYSFD</sequence>
<feature type="domain" description="RNA polymerase sigma factor 70 region 4 type 2" evidence="7">
    <location>
        <begin position="131"/>
        <end position="181"/>
    </location>
</feature>
<evidence type="ECO:0000313" key="9">
    <source>
        <dbReference type="Proteomes" id="UP001230220"/>
    </source>
</evidence>
<evidence type="ECO:0000256" key="2">
    <source>
        <dbReference type="ARBA" id="ARBA00023015"/>
    </source>
</evidence>
<dbReference type="NCBIfam" id="TIGR02937">
    <property type="entry name" value="sigma70-ECF"/>
    <property type="match status" value="1"/>
</dbReference>
<dbReference type="Gene3D" id="1.10.10.10">
    <property type="entry name" value="Winged helix-like DNA-binding domain superfamily/Winged helix DNA-binding domain"/>
    <property type="match status" value="1"/>
</dbReference>
<dbReference type="Proteomes" id="UP001230220">
    <property type="component" value="Unassembled WGS sequence"/>
</dbReference>
<proteinExistence type="inferred from homology"/>
<dbReference type="EMBL" id="JAUSUR010000001">
    <property type="protein sequence ID" value="MDQ0359917.1"/>
    <property type="molecule type" value="Genomic_DNA"/>
</dbReference>
<dbReference type="Pfam" id="PF04542">
    <property type="entry name" value="Sigma70_r2"/>
    <property type="match status" value="1"/>
</dbReference>
<feature type="domain" description="RNA polymerase sigma-70 region 2" evidence="6">
    <location>
        <begin position="25"/>
        <end position="90"/>
    </location>
</feature>
<keyword evidence="4" id="KW-0804">Transcription</keyword>
<dbReference type="InterPro" id="IPR013324">
    <property type="entry name" value="RNA_pol_sigma_r3/r4-like"/>
</dbReference>
<dbReference type="InterPro" id="IPR014284">
    <property type="entry name" value="RNA_pol_sigma-70_dom"/>
</dbReference>
<gene>
    <name evidence="8" type="ORF">J2S15_000648</name>
</gene>
<dbReference type="PANTHER" id="PTHR43133">
    <property type="entry name" value="RNA POLYMERASE ECF-TYPE SIGMA FACTO"/>
    <property type="match status" value="1"/>
</dbReference>
<dbReference type="InterPro" id="IPR013325">
    <property type="entry name" value="RNA_pol_sigma_r2"/>
</dbReference>
<keyword evidence="3" id="KW-0731">Sigma factor</keyword>
<dbReference type="InterPro" id="IPR036388">
    <property type="entry name" value="WH-like_DNA-bd_sf"/>
</dbReference>
<dbReference type="InterPro" id="IPR007627">
    <property type="entry name" value="RNA_pol_sigma70_r2"/>
</dbReference>
<keyword evidence="5" id="KW-1133">Transmembrane helix</keyword>
<dbReference type="PANTHER" id="PTHR43133:SF51">
    <property type="entry name" value="RNA POLYMERASE SIGMA FACTOR"/>
    <property type="match status" value="1"/>
</dbReference>
<evidence type="ECO:0000313" key="8">
    <source>
        <dbReference type="EMBL" id="MDQ0359917.1"/>
    </source>
</evidence>
<dbReference type="InterPro" id="IPR013249">
    <property type="entry name" value="RNA_pol_sigma70_r4_t2"/>
</dbReference>
<organism evidence="8 9">
    <name type="scientific">Breznakia pachnodae</name>
    <dbReference type="NCBI Taxonomy" id="265178"/>
    <lineage>
        <taxon>Bacteria</taxon>
        <taxon>Bacillati</taxon>
        <taxon>Bacillota</taxon>
        <taxon>Erysipelotrichia</taxon>
        <taxon>Erysipelotrichales</taxon>
        <taxon>Erysipelotrichaceae</taxon>
        <taxon>Breznakia</taxon>
    </lineage>
</organism>
<reference evidence="8 9" key="1">
    <citation type="submission" date="2023-07" db="EMBL/GenBank/DDBJ databases">
        <title>Genomic Encyclopedia of Type Strains, Phase IV (KMG-IV): sequencing the most valuable type-strain genomes for metagenomic binning, comparative biology and taxonomic classification.</title>
        <authorList>
            <person name="Goeker M."/>
        </authorList>
    </citation>
    <scope>NUCLEOTIDE SEQUENCE [LARGE SCALE GENOMIC DNA]</scope>
    <source>
        <strain evidence="8 9">DSM 16784</strain>
    </source>
</reference>
<evidence type="ECO:0000256" key="4">
    <source>
        <dbReference type="ARBA" id="ARBA00023163"/>
    </source>
</evidence>
<evidence type="ECO:0000259" key="6">
    <source>
        <dbReference type="Pfam" id="PF04542"/>
    </source>
</evidence>
<protein>
    <submittedName>
        <fullName evidence="8">RNA polymerase sigma factor (Sigma-70 family)</fullName>
    </submittedName>
</protein>
<keyword evidence="9" id="KW-1185">Reference proteome</keyword>
<keyword evidence="5" id="KW-0472">Membrane</keyword>
<keyword evidence="2" id="KW-0805">Transcription regulation</keyword>
<feature type="transmembrane region" description="Helical" evidence="5">
    <location>
        <begin position="248"/>
        <end position="270"/>
    </location>
</feature>
<evidence type="ECO:0000256" key="5">
    <source>
        <dbReference type="SAM" id="Phobius"/>
    </source>
</evidence>
<dbReference type="RefSeq" id="WP_307405430.1">
    <property type="nucleotide sequence ID" value="NZ_JAUSUR010000001.1"/>
</dbReference>
<keyword evidence="5" id="KW-0812">Transmembrane</keyword>
<comment type="caution">
    <text evidence="8">The sequence shown here is derived from an EMBL/GenBank/DDBJ whole genome shotgun (WGS) entry which is preliminary data.</text>
</comment>
<evidence type="ECO:0000256" key="1">
    <source>
        <dbReference type="ARBA" id="ARBA00010641"/>
    </source>
</evidence>
<comment type="similarity">
    <text evidence="1">Belongs to the sigma-70 factor family. ECF subfamily.</text>
</comment>